<dbReference type="EMBL" id="CP019699">
    <property type="protein sequence ID" value="AQS54732.1"/>
    <property type="molecule type" value="Genomic_DNA"/>
</dbReference>
<evidence type="ECO:0000313" key="8">
    <source>
        <dbReference type="Proteomes" id="UP000188603"/>
    </source>
</evidence>
<evidence type="ECO:0000256" key="6">
    <source>
        <dbReference type="SAM" id="SignalP"/>
    </source>
</evidence>
<proteinExistence type="predicted"/>
<dbReference type="InterPro" id="IPR050490">
    <property type="entry name" value="Bact_solute-bd_prot1"/>
</dbReference>
<evidence type="ECO:0000313" key="7">
    <source>
        <dbReference type="EMBL" id="AQS54732.1"/>
    </source>
</evidence>
<keyword evidence="1" id="KW-1003">Cell membrane</keyword>
<keyword evidence="5" id="KW-0449">Lipoprotein</keyword>
<evidence type="ECO:0000256" key="3">
    <source>
        <dbReference type="ARBA" id="ARBA00023136"/>
    </source>
</evidence>
<keyword evidence="4" id="KW-0564">Palmitate</keyword>
<evidence type="ECO:0000256" key="1">
    <source>
        <dbReference type="ARBA" id="ARBA00022475"/>
    </source>
</evidence>
<dbReference type="PROSITE" id="PS51257">
    <property type="entry name" value="PROKAR_LIPOPROTEIN"/>
    <property type="match status" value="1"/>
</dbReference>
<dbReference type="InterPro" id="IPR006059">
    <property type="entry name" value="SBP"/>
</dbReference>
<evidence type="ECO:0000256" key="5">
    <source>
        <dbReference type="ARBA" id="ARBA00023288"/>
    </source>
</evidence>
<feature type="signal peptide" evidence="6">
    <location>
        <begin position="1"/>
        <end position="26"/>
    </location>
</feature>
<accession>A0A1U9K3W5</accession>
<evidence type="ECO:0000256" key="4">
    <source>
        <dbReference type="ARBA" id="ARBA00023139"/>
    </source>
</evidence>
<dbReference type="RefSeq" id="WP_077718552.1">
    <property type="nucleotide sequence ID" value="NZ_CP019699.1"/>
</dbReference>
<dbReference type="OrthoDB" id="9768630at2"/>
<keyword evidence="8" id="KW-1185">Reference proteome</keyword>
<reference evidence="7 8" key="1">
    <citation type="journal article" date="2015" name="Int. J. Syst. Evol. Microbiol.">
        <title>Novibacillus thermophilus gen. nov., sp. nov., a Gram-staining-negative and moderately thermophilic member of the family Thermoactinomycetaceae.</title>
        <authorList>
            <person name="Yang G."/>
            <person name="Chen J."/>
            <person name="Zhou S."/>
        </authorList>
    </citation>
    <scope>NUCLEOTIDE SEQUENCE [LARGE SCALE GENOMIC DNA]</scope>
    <source>
        <strain evidence="7 8">SG-1</strain>
    </source>
</reference>
<dbReference type="Pfam" id="PF01547">
    <property type="entry name" value="SBP_bac_1"/>
    <property type="match status" value="1"/>
</dbReference>
<dbReference type="AlphaFoldDB" id="A0A1U9K3W5"/>
<keyword evidence="3" id="KW-0472">Membrane</keyword>
<feature type="chain" id="PRO_5012346463" evidence="6">
    <location>
        <begin position="27"/>
        <end position="437"/>
    </location>
</feature>
<evidence type="ECO:0000256" key="2">
    <source>
        <dbReference type="ARBA" id="ARBA00022729"/>
    </source>
</evidence>
<dbReference type="KEGG" id="ntr:B0W44_02035"/>
<dbReference type="STRING" id="1471761.B0W44_02035"/>
<organism evidence="7 8">
    <name type="scientific">Novibacillus thermophilus</name>
    <dbReference type="NCBI Taxonomy" id="1471761"/>
    <lineage>
        <taxon>Bacteria</taxon>
        <taxon>Bacillati</taxon>
        <taxon>Bacillota</taxon>
        <taxon>Bacilli</taxon>
        <taxon>Bacillales</taxon>
        <taxon>Thermoactinomycetaceae</taxon>
        <taxon>Novibacillus</taxon>
    </lineage>
</organism>
<gene>
    <name evidence="7" type="ORF">B0W44_02035</name>
</gene>
<protein>
    <submittedName>
        <fullName evidence="7">Arabinose-binding protein</fullName>
    </submittedName>
</protein>
<dbReference type="PANTHER" id="PTHR43649">
    <property type="entry name" value="ARABINOSE-BINDING PROTEIN-RELATED"/>
    <property type="match status" value="1"/>
</dbReference>
<dbReference type="SUPFAM" id="SSF53850">
    <property type="entry name" value="Periplasmic binding protein-like II"/>
    <property type="match status" value="1"/>
</dbReference>
<dbReference type="Gene3D" id="3.40.190.10">
    <property type="entry name" value="Periplasmic binding protein-like II"/>
    <property type="match status" value="1"/>
</dbReference>
<keyword evidence="2 6" id="KW-0732">Signal</keyword>
<dbReference type="PANTHER" id="PTHR43649:SF33">
    <property type="entry name" value="POLYGALACTURONAN_RHAMNOGALACTURONAN-BINDING PROTEIN YTCQ"/>
    <property type="match status" value="1"/>
</dbReference>
<sequence>MGRTLLTFAAITMLVFLLGACGGSNEADKTEEGGAEGTELTFWTFAGTHADFFENAAERWNQENPEKQINLKVETYPFDQMHNNLLMALQSGEGAPDIVDIEIAKFSNFLKGEVQLVPLNDIIEPEIDSFIPERLRIYEKDGNYYGAPTHLGATVVYYNKEIMDEAGVDIDSIATWDDYVEAGKKVVETTGKPMTTVAINWYSIWPFIVQKGSDFFDENGNLTLDNDTNIDTLSFINDWVNKYGIAEVAPGGNYHNEEFYGFMNNGGQASLIIPLFYMKDFTEYMPDLKGKMEIRLMPAWEDSDNVSAPMGGTGTAITNQSESVELAKEFLYFSKLSKDGNIRLWTELGFDPYRWDALEDPIMEEDNEYYEYFHDGIFDILLEAEDRIGSVNITEFTPDVLSEIESNVMHNVIRENAQDPEEALKQTADNVKEIMGQ</sequence>
<name>A0A1U9K3W5_9BACL</name>
<dbReference type="Proteomes" id="UP000188603">
    <property type="component" value="Chromosome"/>
</dbReference>